<dbReference type="PANTHER" id="PTHR47335:SF1">
    <property type="entry name" value="UNCONVENTIONAL MYOSIN-XVI"/>
    <property type="match status" value="1"/>
</dbReference>
<gene>
    <name evidence="7" type="ORF">M9458_019565</name>
</gene>
<dbReference type="AlphaFoldDB" id="A0ABD0QCK8"/>
<dbReference type="GO" id="GO:0048731">
    <property type="term" value="P:system development"/>
    <property type="evidence" value="ECO:0007669"/>
    <property type="project" value="UniProtKB-ARBA"/>
</dbReference>
<keyword evidence="1" id="KW-0547">Nucleotide-binding</keyword>
<evidence type="ECO:0000259" key="6">
    <source>
        <dbReference type="PROSITE" id="PS51456"/>
    </source>
</evidence>
<evidence type="ECO:0000256" key="2">
    <source>
        <dbReference type="ARBA" id="ARBA00022840"/>
    </source>
</evidence>
<organism evidence="7 8">
    <name type="scientific">Cirrhinus mrigala</name>
    <name type="common">Mrigala</name>
    <dbReference type="NCBI Taxonomy" id="683832"/>
    <lineage>
        <taxon>Eukaryota</taxon>
        <taxon>Metazoa</taxon>
        <taxon>Chordata</taxon>
        <taxon>Craniata</taxon>
        <taxon>Vertebrata</taxon>
        <taxon>Euteleostomi</taxon>
        <taxon>Actinopterygii</taxon>
        <taxon>Neopterygii</taxon>
        <taxon>Teleostei</taxon>
        <taxon>Ostariophysi</taxon>
        <taxon>Cypriniformes</taxon>
        <taxon>Cyprinidae</taxon>
        <taxon>Labeoninae</taxon>
        <taxon>Labeonini</taxon>
        <taxon>Cirrhinus</taxon>
    </lineage>
</organism>
<keyword evidence="3 5" id="KW-0518">Myosin</keyword>
<dbReference type="EMBL" id="JAMKFB020000009">
    <property type="protein sequence ID" value="KAL0183869.1"/>
    <property type="molecule type" value="Genomic_DNA"/>
</dbReference>
<evidence type="ECO:0000256" key="3">
    <source>
        <dbReference type="ARBA" id="ARBA00023123"/>
    </source>
</evidence>
<comment type="caution">
    <text evidence="5">Lacks conserved residue(s) required for the propagation of feature annotation.</text>
</comment>
<evidence type="ECO:0000256" key="1">
    <source>
        <dbReference type="ARBA" id="ARBA00022741"/>
    </source>
</evidence>
<proteinExistence type="inferred from homology"/>
<sequence>NSLCEITSKLQACTPHFVQCVRPNNAGKPDVFDSFHVSSQLQYVGVLEMVRMIRYGYP</sequence>
<evidence type="ECO:0000256" key="5">
    <source>
        <dbReference type="PROSITE-ProRule" id="PRU00782"/>
    </source>
</evidence>
<dbReference type="InterPro" id="IPR052838">
    <property type="entry name" value="Myosin-XVI"/>
</dbReference>
<keyword evidence="5" id="KW-0009">Actin-binding</keyword>
<feature type="non-terminal residue" evidence="7">
    <location>
        <position position="1"/>
    </location>
</feature>
<evidence type="ECO:0000256" key="4">
    <source>
        <dbReference type="ARBA" id="ARBA00023175"/>
    </source>
</evidence>
<comment type="similarity">
    <text evidence="5">Belongs to the TRAFAC class myosin-kinesin ATPase superfamily. Myosin family.</text>
</comment>
<feature type="domain" description="Myosin motor" evidence="6">
    <location>
        <begin position="1"/>
        <end position="58"/>
    </location>
</feature>
<evidence type="ECO:0000313" key="8">
    <source>
        <dbReference type="Proteomes" id="UP001529510"/>
    </source>
</evidence>
<dbReference type="SUPFAM" id="SSF52540">
    <property type="entry name" value="P-loop containing nucleoside triphosphate hydrolases"/>
    <property type="match status" value="1"/>
</dbReference>
<keyword evidence="2" id="KW-0067">ATP-binding</keyword>
<reference evidence="7 8" key="1">
    <citation type="submission" date="2024-05" db="EMBL/GenBank/DDBJ databases">
        <title>Genome sequencing and assembly of Indian major carp, Cirrhinus mrigala (Hamilton, 1822).</title>
        <authorList>
            <person name="Mohindra V."/>
            <person name="Chowdhury L.M."/>
            <person name="Lal K."/>
            <person name="Jena J.K."/>
        </authorList>
    </citation>
    <scope>NUCLEOTIDE SEQUENCE [LARGE SCALE GENOMIC DNA]</scope>
    <source>
        <strain evidence="7">CM1030</strain>
        <tissue evidence="7">Blood</tissue>
    </source>
</reference>
<name>A0ABD0QCK8_CIRMR</name>
<keyword evidence="8" id="KW-1185">Reference proteome</keyword>
<accession>A0ABD0QCK8</accession>
<dbReference type="GO" id="GO:0003779">
    <property type="term" value="F:actin binding"/>
    <property type="evidence" value="ECO:0007669"/>
    <property type="project" value="UniProtKB-KW"/>
</dbReference>
<evidence type="ECO:0000313" key="7">
    <source>
        <dbReference type="EMBL" id="KAL0183869.1"/>
    </source>
</evidence>
<feature type="non-terminal residue" evidence="7">
    <location>
        <position position="58"/>
    </location>
</feature>
<dbReference type="Gene3D" id="3.40.850.10">
    <property type="entry name" value="Kinesin motor domain"/>
    <property type="match status" value="1"/>
</dbReference>
<dbReference type="PROSITE" id="PS51456">
    <property type="entry name" value="MYOSIN_MOTOR"/>
    <property type="match status" value="1"/>
</dbReference>
<dbReference type="InterPro" id="IPR036961">
    <property type="entry name" value="Kinesin_motor_dom_sf"/>
</dbReference>
<dbReference type="GO" id="GO:0005524">
    <property type="term" value="F:ATP binding"/>
    <property type="evidence" value="ECO:0007669"/>
    <property type="project" value="UniProtKB-KW"/>
</dbReference>
<dbReference type="Pfam" id="PF00063">
    <property type="entry name" value="Myosin_head"/>
    <property type="match status" value="1"/>
</dbReference>
<dbReference type="InterPro" id="IPR027417">
    <property type="entry name" value="P-loop_NTPase"/>
</dbReference>
<comment type="caution">
    <text evidence="7">The sequence shown here is derived from an EMBL/GenBank/DDBJ whole genome shotgun (WGS) entry which is preliminary data.</text>
</comment>
<dbReference type="PANTHER" id="PTHR47335">
    <property type="entry name" value="UNCONVENTIONAL MYOSIN-XVI"/>
    <property type="match status" value="1"/>
</dbReference>
<keyword evidence="4" id="KW-0505">Motor protein</keyword>
<dbReference type="InterPro" id="IPR001609">
    <property type="entry name" value="Myosin_head_motor_dom-like"/>
</dbReference>
<dbReference type="Proteomes" id="UP001529510">
    <property type="component" value="Unassembled WGS sequence"/>
</dbReference>
<dbReference type="GO" id="GO:0016459">
    <property type="term" value="C:myosin complex"/>
    <property type="evidence" value="ECO:0007669"/>
    <property type="project" value="UniProtKB-KW"/>
</dbReference>
<protein>
    <recommendedName>
        <fullName evidence="6">Myosin motor domain-containing protein</fullName>
    </recommendedName>
</protein>
<feature type="region of interest" description="Actin-binding" evidence="5">
    <location>
        <begin position="3"/>
        <end position="25"/>
    </location>
</feature>